<gene>
    <name evidence="2" type="ORF">FHETE_4548</name>
</gene>
<feature type="compositionally biased region" description="Polar residues" evidence="1">
    <location>
        <begin position="470"/>
        <end position="491"/>
    </location>
</feature>
<feature type="compositionally biased region" description="Basic and acidic residues" evidence="1">
    <location>
        <begin position="1551"/>
        <end position="1561"/>
    </location>
</feature>
<feature type="compositionally biased region" description="Basic and acidic residues" evidence="1">
    <location>
        <begin position="1194"/>
        <end position="1208"/>
    </location>
</feature>
<reference evidence="2 3" key="1">
    <citation type="submission" date="2020-05" db="EMBL/GenBank/DDBJ databases">
        <title>Identification and distribution of gene clusters putatively required for synthesis of sphingolipid metabolism inhibitors in phylogenetically diverse species of the filamentous fungus Fusarium.</title>
        <authorList>
            <person name="Kim H.-S."/>
            <person name="Busman M."/>
            <person name="Brown D.W."/>
            <person name="Divon H."/>
            <person name="Uhlig S."/>
            <person name="Proctor R.H."/>
        </authorList>
    </citation>
    <scope>NUCLEOTIDE SEQUENCE [LARGE SCALE GENOMIC DNA]</scope>
    <source>
        <strain evidence="2 3">NRRL 20693</strain>
    </source>
</reference>
<feature type="region of interest" description="Disordered" evidence="1">
    <location>
        <begin position="288"/>
        <end position="309"/>
    </location>
</feature>
<accession>A0A8H5TIY7</accession>
<evidence type="ECO:0000313" key="3">
    <source>
        <dbReference type="Proteomes" id="UP000567885"/>
    </source>
</evidence>
<feature type="region of interest" description="Disordered" evidence="1">
    <location>
        <begin position="1140"/>
        <end position="1214"/>
    </location>
</feature>
<feature type="compositionally biased region" description="Basic residues" evidence="1">
    <location>
        <begin position="1270"/>
        <end position="1283"/>
    </location>
</feature>
<proteinExistence type="predicted"/>
<feature type="region of interest" description="Disordered" evidence="1">
    <location>
        <begin position="1"/>
        <end position="26"/>
    </location>
</feature>
<feature type="region of interest" description="Disordered" evidence="1">
    <location>
        <begin position="1234"/>
        <end position="1413"/>
    </location>
</feature>
<feature type="compositionally biased region" description="Basic residues" evidence="1">
    <location>
        <begin position="1575"/>
        <end position="1585"/>
    </location>
</feature>
<evidence type="ECO:0000313" key="2">
    <source>
        <dbReference type="EMBL" id="KAF5670641.1"/>
    </source>
</evidence>
<name>A0A8H5TIY7_FUSHE</name>
<feature type="compositionally biased region" description="Basic and acidic residues" evidence="1">
    <location>
        <begin position="1140"/>
        <end position="1149"/>
    </location>
</feature>
<feature type="region of interest" description="Disordered" evidence="1">
    <location>
        <begin position="605"/>
        <end position="696"/>
    </location>
</feature>
<comment type="caution">
    <text evidence="2">The sequence shown here is derived from an EMBL/GenBank/DDBJ whole genome shotgun (WGS) entry which is preliminary data.</text>
</comment>
<feature type="region of interest" description="Disordered" evidence="1">
    <location>
        <begin position="367"/>
        <end position="453"/>
    </location>
</feature>
<feature type="region of interest" description="Disordered" evidence="1">
    <location>
        <begin position="1488"/>
        <end position="1671"/>
    </location>
</feature>
<feature type="compositionally biased region" description="Basic and acidic residues" evidence="1">
    <location>
        <begin position="492"/>
        <end position="502"/>
    </location>
</feature>
<sequence length="1671" mass="183720">MAQPQPDPMCHLGPMGPSPSLASNTDPNRVFARDQPPNLREAFNEFYPNGLPHVYRMLQTPGAKGVPQTYLENYLPVGFYKNPKIEAGAAFSTQNGLRPFRYVEQLLSQRRIHLWSKDEIQSVCNSLRKSYWENMKSMQRPHCWDSLWSYFDACDIYNYGALNLWNVVNQLFDENQVIYMDVAKEKAIETSRWADEWLRAEDNDKKLLQWDETKGPILRVLTDEDWITLGTIDDAELVLFVTNALKYRRCLLLSPEKLRPDAKPNHLMTSCSNKNLENWLAGQRIFEPSGLPPPPKVESHHGSPTSKKTPAPCMMQNGEHYFQPPGQQVASAVETLQHSVAAVGPVAPESDQAVSAGHIDTYSTTTWNALREPPEARSKSTEPTTSFNVHGLYLSNGGNDKPVGLSCAHGSSTEAGSQDEDELDADTPTKIRKRGHDNPRATKGGQKSTVTASLPGSAVMRYSAPILASATAQAGNDAQQTNQATSSPPKENQSRQNDKTRGVETQASVIKELQKNQRPNRTLARSGFHDQMGAQYPDNTNTMNRLQLPYSEFQTNTVAKDFPEESTLLNLSGMHAPLGITFHEPGHHPGTFNHSIQGAYSVPQPSSGIPTGLGNRHPNVQQPPMSQKVLTPNRRRNNSNGSRFDRFELNDTRWPQQNQENLNGANPGFGRGSYQRGVARRGRGGGHNSRNATAPVMQPHLGSDLVHKKRGGTPWRDQWRRGGSNLIQVTCENVQNGLTINDYVPCSCQMCEARNRSVYITTEVCQDIPQADMLSRIKFGLSERYGFVEEVYPLPSKEPGRFIARFADSCSVGEALTMGGGNMPEHGISVTFSPALRSKWTLSAQAPTRAVAGQSVDQHSSIAHFSPYPFGLSMANNSVASTTNPMPPRVNYPPMANAVQAHNNQIWPKSRGQRTLSGFVQPQTFGHAPNIRYPMTEFQQFVPGKPILDSNQVHAPATTQLEKYDKLIDEPLQTKPPAEEALNDIHHISQGVSDSPRSDGKSTGLKARVSLPNTPSKTSHSRHEPSTMMVDYQVPIEKAHLGRNSTMKLDGNLGSGRGNRTEADAVPCPQAMLASETTSTYTHSRVPSAFTEHEIKERRQAWAKISMPLYPRRPNSSTPMKPGGGNAKDAYLRVVQVDKHETTATEPDRLTTPTPNVMFTPDTGSVHEPSPDKLRDTMSSQRSQSLPSIAHSIDSGEERESVPEEPRQHRAQATHNTAEFSATANESLTYQCEPSNQVDAPKGSEQTVPPQESCPNSRPESPSGTQTKGRPTKTKKSKKKKAKQNVLSHSNAVDHNTHQQTSSVPRSDHMISPDLKVSVGEESPGRAPGSHSEGQESGASTPMKRHHEELEHRSVSGSFKRSKKHESTHKTIPCPSQLQQNSFDESNSPDGGTHGRKGFRIGRGGSLRMTKQRRPRAIMPGSVITEQHHEVQKSPLSSDFAFQCQSHSTLAGLPGVHGADNTATSRLNPQAQEFVSPSGLADFIDHLTTEPSDTETPGRHTLGGSVTHTPGQEADNLKPFNIELPNNKNLPHDDSVSSTTSDLTPKHRRARSEMGQKDTPKKGKGPASQVEAKKTPAKNSKRGKGKERAVTMGTKSGKVESKHAMTPGTPRTPKQQDTKAKNPGLINEDWPTLPASRDRAQSKPQTPSIWGTKTQNAGEDHSGRGSPFTKG</sequence>
<dbReference type="OrthoDB" id="3941926at2759"/>
<feature type="region of interest" description="Disordered" evidence="1">
    <location>
        <begin position="988"/>
        <end position="1025"/>
    </location>
</feature>
<feature type="region of interest" description="Disordered" evidence="1">
    <location>
        <begin position="470"/>
        <end position="505"/>
    </location>
</feature>
<feature type="compositionally biased region" description="Polar residues" evidence="1">
    <location>
        <begin position="1177"/>
        <end position="1187"/>
    </location>
</feature>
<feature type="compositionally biased region" description="Polar residues" evidence="1">
    <location>
        <begin position="653"/>
        <end position="664"/>
    </location>
</feature>
<organism evidence="2 3">
    <name type="scientific">Fusarium heterosporum</name>
    <dbReference type="NCBI Taxonomy" id="42747"/>
    <lineage>
        <taxon>Eukaryota</taxon>
        <taxon>Fungi</taxon>
        <taxon>Dikarya</taxon>
        <taxon>Ascomycota</taxon>
        <taxon>Pezizomycotina</taxon>
        <taxon>Sordariomycetes</taxon>
        <taxon>Hypocreomycetidae</taxon>
        <taxon>Hypocreales</taxon>
        <taxon>Nectriaceae</taxon>
        <taxon>Fusarium</taxon>
        <taxon>Fusarium heterosporum species complex</taxon>
    </lineage>
</organism>
<feature type="compositionally biased region" description="Polar residues" evidence="1">
    <location>
        <begin position="1285"/>
        <end position="1305"/>
    </location>
</feature>
<dbReference type="Proteomes" id="UP000567885">
    <property type="component" value="Unassembled WGS sequence"/>
</dbReference>
<feature type="compositionally biased region" description="Polar residues" evidence="1">
    <location>
        <begin position="1642"/>
        <end position="1657"/>
    </location>
</feature>
<feature type="compositionally biased region" description="Polar residues" evidence="1">
    <location>
        <begin position="618"/>
        <end position="630"/>
    </location>
</feature>
<evidence type="ECO:0000256" key="1">
    <source>
        <dbReference type="SAM" id="MobiDB-lite"/>
    </source>
</evidence>
<protein>
    <submittedName>
        <fullName evidence="2">Uncharacterized protein</fullName>
    </submittedName>
</protein>
<feature type="compositionally biased region" description="Polar residues" evidence="1">
    <location>
        <begin position="1374"/>
        <end position="1390"/>
    </location>
</feature>
<dbReference type="EMBL" id="JAAGWQ010000075">
    <property type="protein sequence ID" value="KAF5670641.1"/>
    <property type="molecule type" value="Genomic_DNA"/>
</dbReference>
<keyword evidence="3" id="KW-1185">Reference proteome</keyword>
<feature type="compositionally biased region" description="Polar residues" evidence="1">
    <location>
        <begin position="1234"/>
        <end position="1266"/>
    </location>
</feature>